<keyword evidence="2" id="KW-0812">Transmembrane</keyword>
<dbReference type="RefSeq" id="YP_010130267.1">
    <property type="nucleotide sequence ID" value="NC_056336.1"/>
</dbReference>
<accession>A0A7T3PD24</accession>
<keyword evidence="3" id="KW-0496">Mitochondrion</keyword>
<keyword evidence="1" id="KW-0175">Coiled coil</keyword>
<dbReference type="GeneID" id="65338610"/>
<feature type="transmembrane region" description="Helical" evidence="2">
    <location>
        <begin position="234"/>
        <end position="257"/>
    </location>
</feature>
<evidence type="ECO:0000256" key="1">
    <source>
        <dbReference type="SAM" id="Coils"/>
    </source>
</evidence>
<reference evidence="3" key="1">
    <citation type="journal article" date="2020" name="IMA Fungus">
        <title>The 256 kb mitochondrial genome of Clavaria fumosa is the largest among phylum Basidiomycota and is rich in introns and intronic ORFs.</title>
        <authorList>
            <person name="Wang X."/>
            <person name="Wang Y."/>
            <person name="Yao W."/>
            <person name="Shen J."/>
            <person name="Chen M."/>
            <person name="Gao M."/>
            <person name="Ren J."/>
            <person name="Li Q."/>
            <person name="Liu N."/>
        </authorList>
    </citation>
    <scope>NUCLEOTIDE SEQUENCE</scope>
</reference>
<feature type="coiled-coil region" evidence="1">
    <location>
        <begin position="34"/>
        <end position="141"/>
    </location>
</feature>
<evidence type="ECO:0000256" key="2">
    <source>
        <dbReference type="SAM" id="Phobius"/>
    </source>
</evidence>
<protein>
    <recommendedName>
        <fullName evidence="4">LAGLIDADG endonuclease</fullName>
    </recommendedName>
</protein>
<keyword evidence="2" id="KW-0472">Membrane</keyword>
<dbReference type="EMBL" id="MT114157">
    <property type="protein sequence ID" value="QPZ51169.1"/>
    <property type="molecule type" value="Genomic_DNA"/>
</dbReference>
<evidence type="ECO:0000313" key="3">
    <source>
        <dbReference type="EMBL" id="QPZ51169.1"/>
    </source>
</evidence>
<dbReference type="AlphaFoldDB" id="A0A7T3PD24"/>
<name>A0A7T3PD24_9AGAR</name>
<geneLocation type="mitochondrion" evidence="3"/>
<evidence type="ECO:0008006" key="4">
    <source>
        <dbReference type="Google" id="ProtNLM"/>
    </source>
</evidence>
<keyword evidence="2" id="KW-1133">Transmembrane helix</keyword>
<feature type="transmembrane region" description="Helical" evidence="2">
    <location>
        <begin position="180"/>
        <end position="202"/>
    </location>
</feature>
<sequence length="258" mass="30325">MNSFKKLIPKDILKYLTVGIFGMGTYNIRNSIKAREIQQQLNKEIEKNLRLQELLNEMTQKRIECLESNNQILIRFWELNNKYSELNKKIENADNLNKELLNSENLDIPNDVIIEKSNKLINLAENVTEELRSSNDKLEKVIDIVKTTTIDSTTNFIKDFNPFESLQQLYSILNFEETLALTHLSAAIAILLCLISLVTVFYSEKLIVYFKIEEKYPKIGKFIQLRRKFQNYYFIWNVIIILFVIIGMIYINILILIS</sequence>
<gene>
    <name evidence="3" type="primary">orf258</name>
</gene>
<organism evidence="3">
    <name type="scientific">Clavaria fumosa</name>
    <dbReference type="NCBI Taxonomy" id="264083"/>
    <lineage>
        <taxon>Eukaryota</taxon>
        <taxon>Fungi</taxon>
        <taxon>Dikarya</taxon>
        <taxon>Basidiomycota</taxon>
        <taxon>Agaricomycotina</taxon>
        <taxon>Agaricomycetes</taxon>
        <taxon>Agaricomycetidae</taxon>
        <taxon>Agaricales</taxon>
        <taxon>Clavariineae</taxon>
        <taxon>Clavariaceae</taxon>
        <taxon>Clavaria</taxon>
    </lineage>
</organism>
<proteinExistence type="predicted"/>